<dbReference type="PRINTS" id="PR00714">
    <property type="entry name" value="MAN6PISMRASE"/>
</dbReference>
<feature type="binding site" evidence="9">
    <location>
        <position position="95"/>
    </location>
    <ligand>
        <name>Zn(2+)</name>
        <dbReference type="ChEBI" id="CHEBI:29105"/>
    </ligand>
</feature>
<evidence type="ECO:0000259" key="11">
    <source>
        <dbReference type="Pfam" id="PF20512"/>
    </source>
</evidence>
<dbReference type="GO" id="GO:0005829">
    <property type="term" value="C:cytosol"/>
    <property type="evidence" value="ECO:0007669"/>
    <property type="project" value="TreeGrafter"/>
</dbReference>
<protein>
    <recommendedName>
        <fullName evidence="4">mannose-6-phosphate isomerase</fullName>
        <ecNumber evidence="4">5.3.1.8</ecNumber>
    </recommendedName>
</protein>
<keyword evidence="13" id="KW-1185">Reference proteome</keyword>
<keyword evidence="6 9" id="KW-0862">Zinc</keyword>
<evidence type="ECO:0000256" key="5">
    <source>
        <dbReference type="ARBA" id="ARBA00022723"/>
    </source>
</evidence>
<dbReference type="PANTHER" id="PTHR10309:SF0">
    <property type="entry name" value="MANNOSE-6-PHOSPHATE ISOMERASE"/>
    <property type="match status" value="1"/>
</dbReference>
<dbReference type="EC" id="5.3.1.8" evidence="4"/>
<sequence>MTRVQRLRGSVQDYAWGKPSSSNPLVKRIYDSQCEASSLPPSNLEKYAEIWLGTHPNGPSTLIDSNTTLKSYLTPSNDLPYLLKILSISKVLSIQSHPDSALAAQLHASNPSVYKTPCHKPEMAIALTPFSAMLGFRTLSSLYSNLQLYPEIKDIVGSKSWKDLRECYENTAGMDFDTRTIVSVSNFFTNYMSNYDKDSLGSSVCSKIISRINSKIDKTSLDDLLLKFHSQFPEDCGVLSPIFLNVLNLKPGESLYVPPNTPHAYISGEIIECMARSDNVIRCGLTGKFKDVEVLCGSLDYEGFEPRRERGVEGEGERIYRPAVQDFEVRTSTLTSDHTFPSVPSPVIFLCLEGSCKVVWDGGEVGVKFGESLFIEEGTVIEVKVEEEVGFVRAMRNVGGG</sequence>
<evidence type="ECO:0000256" key="7">
    <source>
        <dbReference type="ARBA" id="ARBA00023235"/>
    </source>
</evidence>
<evidence type="ECO:0000256" key="6">
    <source>
        <dbReference type="ARBA" id="ARBA00022833"/>
    </source>
</evidence>
<dbReference type="InterPro" id="IPR001250">
    <property type="entry name" value="Man6P_Isoase-1"/>
</dbReference>
<dbReference type="AlphaFoldDB" id="A0A9W7F1C4"/>
<organism evidence="12 13">
    <name type="scientific">Triparma strigata</name>
    <dbReference type="NCBI Taxonomy" id="1606541"/>
    <lineage>
        <taxon>Eukaryota</taxon>
        <taxon>Sar</taxon>
        <taxon>Stramenopiles</taxon>
        <taxon>Ochrophyta</taxon>
        <taxon>Bolidophyceae</taxon>
        <taxon>Parmales</taxon>
        <taxon>Triparmaceae</taxon>
        <taxon>Triparma</taxon>
    </lineage>
</organism>
<dbReference type="GO" id="GO:0009298">
    <property type="term" value="P:GDP-mannose biosynthetic process"/>
    <property type="evidence" value="ECO:0007669"/>
    <property type="project" value="InterPro"/>
</dbReference>
<dbReference type="Pfam" id="PF20511">
    <property type="entry name" value="PMI_typeI_cat"/>
    <property type="match status" value="1"/>
</dbReference>
<dbReference type="Proteomes" id="UP001165085">
    <property type="component" value="Unassembled WGS sequence"/>
</dbReference>
<name>A0A9W7F1C4_9STRA</name>
<dbReference type="GO" id="GO:0008270">
    <property type="term" value="F:zinc ion binding"/>
    <property type="evidence" value="ECO:0007669"/>
    <property type="project" value="InterPro"/>
</dbReference>
<dbReference type="Pfam" id="PF20512">
    <property type="entry name" value="PMI_typeI_hel"/>
    <property type="match status" value="1"/>
</dbReference>
<comment type="pathway">
    <text evidence="2">Nucleotide-sugar biosynthesis; GDP-alpha-D-mannose biosynthesis; alpha-D-mannose 1-phosphate from D-fructose 6-phosphate: step 1/2.</text>
</comment>
<evidence type="ECO:0000256" key="4">
    <source>
        <dbReference type="ARBA" id="ARBA00011956"/>
    </source>
</evidence>
<evidence type="ECO:0000256" key="1">
    <source>
        <dbReference type="ARBA" id="ARBA00000757"/>
    </source>
</evidence>
<dbReference type="Gene3D" id="1.10.441.10">
    <property type="entry name" value="Phosphomannose Isomerase, domain 2"/>
    <property type="match status" value="1"/>
</dbReference>
<feature type="active site" evidence="8">
    <location>
        <position position="282"/>
    </location>
</feature>
<evidence type="ECO:0000313" key="12">
    <source>
        <dbReference type="EMBL" id="GMH98405.1"/>
    </source>
</evidence>
<dbReference type="Gene3D" id="2.60.120.10">
    <property type="entry name" value="Jelly Rolls"/>
    <property type="match status" value="2"/>
</dbReference>
<feature type="domain" description="Phosphomannose isomerase type I catalytic" evidence="10">
    <location>
        <begin position="5"/>
        <end position="138"/>
    </location>
</feature>
<dbReference type="InterPro" id="IPR014710">
    <property type="entry name" value="RmlC-like_jellyroll"/>
</dbReference>
<comment type="caution">
    <text evidence="12">The sequence shown here is derived from an EMBL/GenBank/DDBJ whole genome shotgun (WGS) entry which is preliminary data.</text>
</comment>
<dbReference type="EMBL" id="BRXY01000516">
    <property type="protein sequence ID" value="GMH98405.1"/>
    <property type="molecule type" value="Genomic_DNA"/>
</dbReference>
<reference evidence="13" key="1">
    <citation type="journal article" date="2023" name="Commun. Biol.">
        <title>Genome analysis of Parmales, the sister group of diatoms, reveals the evolutionary specialization of diatoms from phago-mixotrophs to photoautotrophs.</title>
        <authorList>
            <person name="Ban H."/>
            <person name="Sato S."/>
            <person name="Yoshikawa S."/>
            <person name="Yamada K."/>
            <person name="Nakamura Y."/>
            <person name="Ichinomiya M."/>
            <person name="Sato N."/>
            <person name="Blanc-Mathieu R."/>
            <person name="Endo H."/>
            <person name="Kuwata A."/>
            <person name="Ogata H."/>
        </authorList>
    </citation>
    <scope>NUCLEOTIDE SEQUENCE [LARGE SCALE GENOMIC DNA]</scope>
    <source>
        <strain evidence="13">NIES 3701</strain>
    </source>
</reference>
<dbReference type="PANTHER" id="PTHR10309">
    <property type="entry name" value="MANNOSE-6-PHOSPHATE ISOMERASE"/>
    <property type="match status" value="1"/>
</dbReference>
<dbReference type="InterPro" id="IPR016305">
    <property type="entry name" value="Mannose-6-P_Isomerase"/>
</dbReference>
<accession>A0A9W7F1C4</accession>
<evidence type="ECO:0000256" key="2">
    <source>
        <dbReference type="ARBA" id="ARBA00004666"/>
    </source>
</evidence>
<gene>
    <name evidence="12" type="ORF">TrST_g1810</name>
</gene>
<comment type="catalytic activity">
    <reaction evidence="1">
        <text>D-mannose 6-phosphate = D-fructose 6-phosphate</text>
        <dbReference type="Rhea" id="RHEA:12356"/>
        <dbReference type="ChEBI" id="CHEBI:58735"/>
        <dbReference type="ChEBI" id="CHEBI:61527"/>
        <dbReference type="EC" id="5.3.1.8"/>
    </reaction>
</comment>
<dbReference type="GO" id="GO:0004476">
    <property type="term" value="F:mannose-6-phosphate isomerase activity"/>
    <property type="evidence" value="ECO:0007669"/>
    <property type="project" value="UniProtKB-EC"/>
</dbReference>
<feature type="binding site" evidence="9">
    <location>
        <position position="122"/>
    </location>
    <ligand>
        <name>Zn(2+)</name>
        <dbReference type="ChEBI" id="CHEBI:29105"/>
    </ligand>
</feature>
<dbReference type="InterPro" id="IPR046457">
    <property type="entry name" value="PMI_typeI_cat"/>
</dbReference>
<dbReference type="PIRSF" id="PIRSF001480">
    <property type="entry name" value="Mannose-6-phosphate_isomerase"/>
    <property type="match status" value="1"/>
</dbReference>
<evidence type="ECO:0000256" key="9">
    <source>
        <dbReference type="PIRSR" id="PIRSR001480-2"/>
    </source>
</evidence>
<proteinExistence type="inferred from homology"/>
<evidence type="ECO:0000256" key="8">
    <source>
        <dbReference type="PIRSR" id="PIRSR001480-1"/>
    </source>
</evidence>
<dbReference type="SUPFAM" id="SSF51182">
    <property type="entry name" value="RmlC-like cupins"/>
    <property type="match status" value="1"/>
</dbReference>
<dbReference type="GO" id="GO:0005975">
    <property type="term" value="P:carbohydrate metabolic process"/>
    <property type="evidence" value="ECO:0007669"/>
    <property type="project" value="InterPro"/>
</dbReference>
<keyword evidence="7" id="KW-0413">Isomerase</keyword>
<dbReference type="InterPro" id="IPR046458">
    <property type="entry name" value="PMI_typeI_hel"/>
</dbReference>
<dbReference type="OrthoDB" id="6605218at2759"/>
<dbReference type="CDD" id="cd07011">
    <property type="entry name" value="cupin_PMI_type_I_N"/>
    <property type="match status" value="1"/>
</dbReference>
<comment type="cofactor">
    <cofactor evidence="9">
        <name>Zn(2+)</name>
        <dbReference type="ChEBI" id="CHEBI:29105"/>
    </cofactor>
    <text evidence="9">Binds 1 zinc ion per subunit.</text>
</comment>
<feature type="domain" description="Phosphomannose isomerase type I helical insertion" evidence="11">
    <location>
        <begin position="182"/>
        <end position="244"/>
    </location>
</feature>
<keyword evidence="5 9" id="KW-0479">Metal-binding</keyword>
<evidence type="ECO:0000256" key="3">
    <source>
        <dbReference type="ARBA" id="ARBA00010772"/>
    </source>
</evidence>
<dbReference type="InterPro" id="IPR011051">
    <property type="entry name" value="RmlC_Cupin_sf"/>
</dbReference>
<feature type="binding site" evidence="9">
    <location>
        <position position="97"/>
    </location>
    <ligand>
        <name>Zn(2+)</name>
        <dbReference type="ChEBI" id="CHEBI:29105"/>
    </ligand>
</feature>
<evidence type="ECO:0000259" key="10">
    <source>
        <dbReference type="Pfam" id="PF20511"/>
    </source>
</evidence>
<evidence type="ECO:0000313" key="13">
    <source>
        <dbReference type="Proteomes" id="UP001165085"/>
    </source>
</evidence>
<feature type="binding site" evidence="9">
    <location>
        <position position="263"/>
    </location>
    <ligand>
        <name>Zn(2+)</name>
        <dbReference type="ChEBI" id="CHEBI:29105"/>
    </ligand>
</feature>
<dbReference type="NCBIfam" id="TIGR00218">
    <property type="entry name" value="manA"/>
    <property type="match status" value="1"/>
</dbReference>
<comment type="similarity">
    <text evidence="3">Belongs to the mannose-6-phosphate isomerase type 1 family.</text>
</comment>